<protein>
    <submittedName>
        <fullName evidence="3">Glycosyltransferase</fullName>
        <ecNumber evidence="3">2.4.-.-</ecNumber>
    </submittedName>
</protein>
<dbReference type="InterPro" id="IPR001296">
    <property type="entry name" value="Glyco_trans_1"/>
</dbReference>
<keyword evidence="3" id="KW-0328">Glycosyltransferase</keyword>
<dbReference type="PANTHER" id="PTHR46401:SF2">
    <property type="entry name" value="GLYCOSYLTRANSFERASE WBBK-RELATED"/>
    <property type="match status" value="1"/>
</dbReference>
<accession>A0ABV1INE6</accession>
<keyword evidence="4" id="KW-1185">Reference proteome</keyword>
<name>A0ABV1INE6_9FIRM</name>
<gene>
    <name evidence="3" type="ORF">AAAU72_09310</name>
</gene>
<dbReference type="RefSeq" id="WP_227623815.1">
    <property type="nucleotide sequence ID" value="NZ_JBBNIB010000127.1"/>
</dbReference>
<organism evidence="3 4">
    <name type="scientific">Faecalibacterium longum</name>
    <dbReference type="NCBI Taxonomy" id="1851428"/>
    <lineage>
        <taxon>Bacteria</taxon>
        <taxon>Bacillati</taxon>
        <taxon>Bacillota</taxon>
        <taxon>Clostridia</taxon>
        <taxon>Eubacteriales</taxon>
        <taxon>Oscillospiraceae</taxon>
        <taxon>Faecalibacterium</taxon>
    </lineage>
</organism>
<sequence length="385" mass="44568">MKIGIDLISSMKIVDGVARYTGGTNYTKAILKGLINSNKLDKAEWILYTPEGLAIPDEDKNILDNRNFERRYAKAIDACDVADVDVLFLPQVNGELLTTIPRIKKEHRGLKIYATLHDRQHNFYKYDWMERYYYKGVKYTGIPGFLEYYIKRLAFRMIYGHAVKYIDKIFTVSNYSMQKLMHKNIKNIKFFVQENIIQCDEIRTSSREDYILFVGGGRPEKNLLRTLTAFQKYKEKSKKNYRLVITGVSNQLRQQLLVASGIDNDTDKYIEFTPYLSYDELKRLYANCRYAVFTSKGEGYGLPVREALSYGKAIIASRTTSIPEVAGAALYYVDPFDIESIVSGFEKFDSDTVLDRYEKYASERKQIVEQTAAQDMNILIDELLE</sequence>
<dbReference type="Proteomes" id="UP001439984">
    <property type="component" value="Unassembled WGS sequence"/>
</dbReference>
<dbReference type="Pfam" id="PF00534">
    <property type="entry name" value="Glycos_transf_1"/>
    <property type="match status" value="1"/>
</dbReference>
<dbReference type="GO" id="GO:0016757">
    <property type="term" value="F:glycosyltransferase activity"/>
    <property type="evidence" value="ECO:0007669"/>
    <property type="project" value="UniProtKB-KW"/>
</dbReference>
<dbReference type="Gene3D" id="3.40.50.2000">
    <property type="entry name" value="Glycogen Phosphorylase B"/>
    <property type="match status" value="1"/>
</dbReference>
<reference evidence="3 4" key="1">
    <citation type="submission" date="2024-04" db="EMBL/GenBank/DDBJ databases">
        <title>Human intestinal bacterial collection.</title>
        <authorList>
            <person name="Pauvert C."/>
            <person name="Hitch T.C.A."/>
            <person name="Clavel T."/>
        </authorList>
    </citation>
    <scope>NUCLEOTIDE SEQUENCE [LARGE SCALE GENOMIC DNA]</scope>
    <source>
        <strain evidence="3 4">CLA-AA-H236</strain>
    </source>
</reference>
<dbReference type="EMBL" id="JBBNIB010000127">
    <property type="protein sequence ID" value="MEQ2688363.1"/>
    <property type="molecule type" value="Genomic_DNA"/>
</dbReference>
<evidence type="ECO:0000313" key="3">
    <source>
        <dbReference type="EMBL" id="MEQ2688363.1"/>
    </source>
</evidence>
<comment type="caution">
    <text evidence="3">The sequence shown here is derived from an EMBL/GenBank/DDBJ whole genome shotgun (WGS) entry which is preliminary data.</text>
</comment>
<proteinExistence type="predicted"/>
<keyword evidence="1 3" id="KW-0808">Transferase</keyword>
<dbReference type="PANTHER" id="PTHR46401">
    <property type="entry name" value="GLYCOSYLTRANSFERASE WBBK-RELATED"/>
    <property type="match status" value="1"/>
</dbReference>
<feature type="domain" description="Glycosyl transferase family 1" evidence="2">
    <location>
        <begin position="206"/>
        <end position="359"/>
    </location>
</feature>
<evidence type="ECO:0000259" key="2">
    <source>
        <dbReference type="Pfam" id="PF00534"/>
    </source>
</evidence>
<evidence type="ECO:0000256" key="1">
    <source>
        <dbReference type="ARBA" id="ARBA00022679"/>
    </source>
</evidence>
<dbReference type="EC" id="2.4.-.-" evidence="3"/>
<dbReference type="SUPFAM" id="SSF53756">
    <property type="entry name" value="UDP-Glycosyltransferase/glycogen phosphorylase"/>
    <property type="match status" value="1"/>
</dbReference>
<evidence type="ECO:0000313" key="4">
    <source>
        <dbReference type="Proteomes" id="UP001439984"/>
    </source>
</evidence>